<reference evidence="11" key="1">
    <citation type="submission" date="2019-11" db="EMBL/GenBank/DDBJ databases">
        <title>Isolation and characterization of two novel species in the genus Thiomicrorhabdus.</title>
        <authorList>
            <person name="Mochizuki J."/>
            <person name="Kojima H."/>
            <person name="Fukui M."/>
        </authorList>
    </citation>
    <scope>NUCLEOTIDE SEQUENCE [LARGE SCALE GENOMIC DNA]</scope>
    <source>
        <strain evidence="11">aks77</strain>
    </source>
</reference>
<evidence type="ECO:0000256" key="7">
    <source>
        <dbReference type="ARBA" id="ARBA00023306"/>
    </source>
</evidence>
<dbReference type="EMBL" id="AP021889">
    <property type="protein sequence ID" value="BBP45492.1"/>
    <property type="molecule type" value="Genomic_DNA"/>
</dbReference>
<organism evidence="10 11">
    <name type="scientific">Thiosulfatimonas sediminis</name>
    <dbReference type="NCBI Taxonomy" id="2675054"/>
    <lineage>
        <taxon>Bacteria</taxon>
        <taxon>Pseudomonadati</taxon>
        <taxon>Pseudomonadota</taxon>
        <taxon>Gammaproteobacteria</taxon>
        <taxon>Thiotrichales</taxon>
        <taxon>Piscirickettsiaceae</taxon>
        <taxon>Thiosulfatimonas</taxon>
    </lineage>
</organism>
<keyword evidence="11" id="KW-1185">Reference proteome</keyword>
<comment type="subunit">
    <text evidence="8">The Tol-Pal system is composed of five core proteins: the inner membrane proteins TolA, TolQ and TolR, the periplasmic protein TolB and the outer membrane protein Pal. They form a network linking the inner and outer membranes and the peptidoglycan layer.</text>
</comment>
<comment type="subcellular location">
    <subcellularLocation>
        <location evidence="8">Cell outer membrane</location>
        <topology evidence="8">Lipid-anchor</topology>
    </subcellularLocation>
</comment>
<dbReference type="InterPro" id="IPR006664">
    <property type="entry name" value="OMP_bac"/>
</dbReference>
<name>A0A6F8PTM6_9GAMM</name>
<dbReference type="Gene3D" id="3.30.1330.60">
    <property type="entry name" value="OmpA-like domain"/>
    <property type="match status" value="1"/>
</dbReference>
<gene>
    <name evidence="8" type="primary">pal</name>
    <name evidence="10" type="ORF">THMIRHAS_08650</name>
</gene>
<dbReference type="InterPro" id="IPR014169">
    <property type="entry name" value="Pal_lipo_C"/>
</dbReference>
<dbReference type="InterPro" id="IPR039001">
    <property type="entry name" value="Pal"/>
</dbReference>
<dbReference type="PROSITE" id="PS51123">
    <property type="entry name" value="OMPA_2"/>
    <property type="match status" value="1"/>
</dbReference>
<evidence type="ECO:0000256" key="4">
    <source>
        <dbReference type="ARBA" id="ARBA00023139"/>
    </source>
</evidence>
<keyword evidence="5 8" id="KW-0998">Cell outer membrane</keyword>
<keyword evidence="2 8" id="KW-0732">Signal</keyword>
<dbReference type="RefSeq" id="WP_173271254.1">
    <property type="nucleotide sequence ID" value="NZ_AP021889.1"/>
</dbReference>
<dbReference type="InterPro" id="IPR050330">
    <property type="entry name" value="Bact_OuterMem_StrucFunc"/>
</dbReference>
<dbReference type="CDD" id="cd07185">
    <property type="entry name" value="OmpA_C-like"/>
    <property type="match status" value="1"/>
</dbReference>
<keyword evidence="7 8" id="KW-0131">Cell cycle</keyword>
<evidence type="ECO:0000313" key="11">
    <source>
        <dbReference type="Proteomes" id="UP000501726"/>
    </source>
</evidence>
<dbReference type="PRINTS" id="PR01021">
    <property type="entry name" value="OMPADOMAIN"/>
</dbReference>
<sequence length="185" mass="20187">MVQNLVKYFAVAAIGSALIGCSATPEIEDGYKYEEQKQAVGDVSPAVAKVSMNDGAADLNGANKNSDGLSNEQLKAMLSGKVVYFDYDRSDVRAEFYEVIKLNAQYLNKNPSMNVTVAGHCDERGSREYNLALGERRAISVKNALVFEGVSASRINVVSFGEDMPAIEGHTDSAWAKNRRAEFNY</sequence>
<dbReference type="Pfam" id="PF00691">
    <property type="entry name" value="OmpA"/>
    <property type="match status" value="1"/>
</dbReference>
<keyword evidence="4 8" id="KW-0564">Palmitate</keyword>
<dbReference type="InterPro" id="IPR036737">
    <property type="entry name" value="OmpA-like_sf"/>
</dbReference>
<proteinExistence type="inferred from homology"/>
<evidence type="ECO:0000259" key="9">
    <source>
        <dbReference type="PROSITE" id="PS51123"/>
    </source>
</evidence>
<dbReference type="AlphaFoldDB" id="A0A6F8PTM6"/>
<keyword evidence="1 8" id="KW-0132">Cell division</keyword>
<evidence type="ECO:0000256" key="1">
    <source>
        <dbReference type="ARBA" id="ARBA00022618"/>
    </source>
</evidence>
<dbReference type="HAMAP" id="MF_02204">
    <property type="entry name" value="Pal"/>
    <property type="match status" value="1"/>
</dbReference>
<evidence type="ECO:0000256" key="5">
    <source>
        <dbReference type="ARBA" id="ARBA00023237"/>
    </source>
</evidence>
<keyword evidence="6 8" id="KW-0449">Lipoprotein</keyword>
<evidence type="ECO:0000313" key="10">
    <source>
        <dbReference type="EMBL" id="BBP45492.1"/>
    </source>
</evidence>
<feature type="domain" description="OmpA-like" evidence="9">
    <location>
        <begin position="72"/>
        <end position="185"/>
    </location>
</feature>
<dbReference type="PROSITE" id="PS51257">
    <property type="entry name" value="PROKAR_LIPOPROTEIN"/>
    <property type="match status" value="1"/>
</dbReference>
<comment type="similarity">
    <text evidence="8">Belongs to the Pal lipoprotein family.</text>
</comment>
<evidence type="ECO:0000256" key="8">
    <source>
        <dbReference type="HAMAP-Rule" id="MF_02204"/>
    </source>
</evidence>
<dbReference type="PANTHER" id="PTHR30329:SF21">
    <property type="entry name" value="LIPOPROTEIN YIAD-RELATED"/>
    <property type="match status" value="1"/>
</dbReference>
<dbReference type="PANTHER" id="PTHR30329">
    <property type="entry name" value="STATOR ELEMENT OF FLAGELLAR MOTOR COMPLEX"/>
    <property type="match status" value="1"/>
</dbReference>
<dbReference type="InterPro" id="IPR006665">
    <property type="entry name" value="OmpA-like"/>
</dbReference>
<dbReference type="GO" id="GO:0051301">
    <property type="term" value="P:cell division"/>
    <property type="evidence" value="ECO:0007669"/>
    <property type="project" value="UniProtKB-UniRule"/>
</dbReference>
<dbReference type="NCBIfam" id="TIGR02802">
    <property type="entry name" value="Pal_lipo"/>
    <property type="match status" value="1"/>
</dbReference>
<keyword evidence="3 8" id="KW-0472">Membrane</keyword>
<evidence type="ECO:0000256" key="3">
    <source>
        <dbReference type="ARBA" id="ARBA00023136"/>
    </source>
</evidence>
<evidence type="ECO:0000256" key="2">
    <source>
        <dbReference type="ARBA" id="ARBA00022729"/>
    </source>
</evidence>
<dbReference type="SUPFAM" id="SSF103088">
    <property type="entry name" value="OmpA-like"/>
    <property type="match status" value="1"/>
</dbReference>
<comment type="function">
    <text evidence="8">Part of the Tol-Pal system, which plays a role in outer membrane invagination during cell division and is important for maintaining outer membrane integrity.</text>
</comment>
<dbReference type="Proteomes" id="UP000501726">
    <property type="component" value="Chromosome"/>
</dbReference>
<accession>A0A6F8PTM6</accession>
<evidence type="ECO:0000256" key="6">
    <source>
        <dbReference type="ARBA" id="ARBA00023288"/>
    </source>
</evidence>
<protein>
    <recommendedName>
        <fullName evidence="8">Peptidoglycan-associated lipoprotein</fullName>
        <shortName evidence="8">PAL</shortName>
    </recommendedName>
</protein>
<dbReference type="GO" id="GO:0009279">
    <property type="term" value="C:cell outer membrane"/>
    <property type="evidence" value="ECO:0007669"/>
    <property type="project" value="UniProtKB-SubCell"/>
</dbReference>
<dbReference type="KEGG" id="tse:THMIRHAS_08650"/>